<dbReference type="Proteomes" id="UP000198827">
    <property type="component" value="Chromosome I"/>
</dbReference>
<dbReference type="OrthoDB" id="7032402at2"/>
<evidence type="ECO:0000313" key="2">
    <source>
        <dbReference type="EMBL" id="SDO20068.1"/>
    </source>
</evidence>
<dbReference type="EMBL" id="LT629705">
    <property type="protein sequence ID" value="SDO20068.1"/>
    <property type="molecule type" value="Genomic_DNA"/>
</dbReference>
<feature type="region of interest" description="Disordered" evidence="1">
    <location>
        <begin position="1"/>
        <end position="52"/>
    </location>
</feature>
<evidence type="ECO:0000256" key="1">
    <source>
        <dbReference type="SAM" id="MobiDB-lite"/>
    </source>
</evidence>
<feature type="compositionally biased region" description="Low complexity" evidence="1">
    <location>
        <begin position="20"/>
        <end position="33"/>
    </location>
</feature>
<sequence>MSNDLDTLSAGELQPYNPGQPLQDLQPLAPAPDTWGRTDLDEYTRPPQSQGQTLFGSALPAGASPSQVQSMLGQLGGVFLHDMSSLGYPAHMVQAALAFVNDHALKPPYQVTRNHNFELHGNNDYLGNAFGNMVQTLSGSLKAKQQFVDTCLQWLTKATAQLNKPDGGRVTAPRTAPNSSTEALLAQLSDADYAKVIKINEQARVQTMSTLEAKYGPYTAQNMVALAQAHLDKMTPAERQHFDQFTGNWVHAMNTPEIIEGLYNMAVGAGSIGTDGASIGQEIAAFEAMLKIPAERQKYMRDPQMQARLRELYSRRGS</sequence>
<accession>A0A1H0HLH6</accession>
<gene>
    <name evidence="2" type="ORF">SAMN04489798_2305</name>
</gene>
<name>A0A1H0HLH6_9PSED</name>
<dbReference type="RefSeq" id="WP_090180733.1">
    <property type="nucleotide sequence ID" value="NZ_LT629705.1"/>
</dbReference>
<proteinExistence type="predicted"/>
<reference evidence="2 3" key="1">
    <citation type="submission" date="2016-10" db="EMBL/GenBank/DDBJ databases">
        <authorList>
            <person name="de Groot N.N."/>
        </authorList>
    </citation>
    <scope>NUCLEOTIDE SEQUENCE [LARGE SCALE GENOMIC DNA]</scope>
    <source>
        <strain evidence="2 3">CECT 7543</strain>
    </source>
</reference>
<protein>
    <submittedName>
        <fullName evidence="2">Uncharacterized protein</fullName>
    </submittedName>
</protein>
<dbReference type="AlphaFoldDB" id="A0A1H0HLH6"/>
<organism evidence="2 3">
    <name type="scientific">Pseudomonas arsenicoxydans</name>
    <dbReference type="NCBI Taxonomy" id="702115"/>
    <lineage>
        <taxon>Bacteria</taxon>
        <taxon>Pseudomonadati</taxon>
        <taxon>Pseudomonadota</taxon>
        <taxon>Gammaproteobacteria</taxon>
        <taxon>Pseudomonadales</taxon>
        <taxon>Pseudomonadaceae</taxon>
        <taxon>Pseudomonas</taxon>
    </lineage>
</organism>
<evidence type="ECO:0000313" key="3">
    <source>
        <dbReference type="Proteomes" id="UP000198827"/>
    </source>
</evidence>